<dbReference type="EMBL" id="JAAALK010000282">
    <property type="protein sequence ID" value="KAG8081272.1"/>
    <property type="molecule type" value="Genomic_DNA"/>
</dbReference>
<comment type="caution">
    <text evidence="2">The sequence shown here is derived from an EMBL/GenBank/DDBJ whole genome shotgun (WGS) entry which is preliminary data.</text>
</comment>
<protein>
    <submittedName>
        <fullName evidence="2">Uncharacterized protein</fullName>
    </submittedName>
</protein>
<keyword evidence="3" id="KW-1185">Reference proteome</keyword>
<evidence type="ECO:0000313" key="2">
    <source>
        <dbReference type="EMBL" id="KAG8081272.1"/>
    </source>
</evidence>
<dbReference type="OrthoDB" id="1904536at2759"/>
<sequence length="282" mass="30616">MRSAMRATQGGGGWRRKAASDPLHLGFDLGMDRLDEWLSMGWEEGKERGKTKAEEDGGGNIPAGGRPDAMDDDDHPGRPSSGSCLLAGCSGRNRLAEASSSPYQKKRKIKNLLCPVSPPYAHGRIDPIPECVAPSASPSTADEPSEPTLLGTEKEKKDFADHMHPSGIVYSDVTHFADPSPLRSTQHRRAKECFLPAEQAMVSALQKDIMLASPQMDSQDQTVKSNAGSASPNTITDGNKSNNCSNVSRQYDTSPSSHQECWRSEDFNRYACSDDGKEMSML</sequence>
<evidence type="ECO:0000313" key="3">
    <source>
        <dbReference type="Proteomes" id="UP000729402"/>
    </source>
</evidence>
<organism evidence="2 3">
    <name type="scientific">Zizania palustris</name>
    <name type="common">Northern wild rice</name>
    <dbReference type="NCBI Taxonomy" id="103762"/>
    <lineage>
        <taxon>Eukaryota</taxon>
        <taxon>Viridiplantae</taxon>
        <taxon>Streptophyta</taxon>
        <taxon>Embryophyta</taxon>
        <taxon>Tracheophyta</taxon>
        <taxon>Spermatophyta</taxon>
        <taxon>Magnoliopsida</taxon>
        <taxon>Liliopsida</taxon>
        <taxon>Poales</taxon>
        <taxon>Poaceae</taxon>
        <taxon>BOP clade</taxon>
        <taxon>Oryzoideae</taxon>
        <taxon>Oryzeae</taxon>
        <taxon>Zizaniinae</taxon>
        <taxon>Zizania</taxon>
    </lineage>
</organism>
<feature type="region of interest" description="Disordered" evidence="1">
    <location>
        <begin position="215"/>
        <end position="261"/>
    </location>
</feature>
<reference evidence="2" key="1">
    <citation type="journal article" date="2021" name="bioRxiv">
        <title>Whole Genome Assembly and Annotation of Northern Wild Rice, Zizania palustris L., Supports a Whole Genome Duplication in the Zizania Genus.</title>
        <authorList>
            <person name="Haas M."/>
            <person name="Kono T."/>
            <person name="Macchietto M."/>
            <person name="Millas R."/>
            <person name="McGilp L."/>
            <person name="Shao M."/>
            <person name="Duquette J."/>
            <person name="Hirsch C.N."/>
            <person name="Kimball J."/>
        </authorList>
    </citation>
    <scope>NUCLEOTIDE SEQUENCE</scope>
    <source>
        <tissue evidence="2">Fresh leaf tissue</tissue>
    </source>
</reference>
<feature type="compositionally biased region" description="Basic and acidic residues" evidence="1">
    <location>
        <begin position="45"/>
        <end position="55"/>
    </location>
</feature>
<feature type="region of interest" description="Disordered" evidence="1">
    <location>
        <begin position="1"/>
        <end position="22"/>
    </location>
</feature>
<proteinExistence type="predicted"/>
<feature type="region of interest" description="Disordered" evidence="1">
    <location>
        <begin position="45"/>
        <end position="88"/>
    </location>
</feature>
<dbReference type="Proteomes" id="UP000729402">
    <property type="component" value="Unassembled WGS sequence"/>
</dbReference>
<feature type="compositionally biased region" description="Polar residues" evidence="1">
    <location>
        <begin position="215"/>
        <end position="259"/>
    </location>
</feature>
<gene>
    <name evidence="2" type="ORF">GUJ93_ZPchr0007g4775</name>
</gene>
<name>A0A8J5VR50_ZIZPA</name>
<evidence type="ECO:0000256" key="1">
    <source>
        <dbReference type="SAM" id="MobiDB-lite"/>
    </source>
</evidence>
<feature type="region of interest" description="Disordered" evidence="1">
    <location>
        <begin position="124"/>
        <end position="158"/>
    </location>
</feature>
<dbReference type="AlphaFoldDB" id="A0A8J5VR50"/>
<accession>A0A8J5VR50</accession>
<reference evidence="2" key="2">
    <citation type="submission" date="2021-02" db="EMBL/GenBank/DDBJ databases">
        <authorList>
            <person name="Kimball J.A."/>
            <person name="Haas M.W."/>
            <person name="Macchietto M."/>
            <person name="Kono T."/>
            <person name="Duquette J."/>
            <person name="Shao M."/>
        </authorList>
    </citation>
    <scope>NUCLEOTIDE SEQUENCE</scope>
    <source>
        <tissue evidence="2">Fresh leaf tissue</tissue>
    </source>
</reference>